<accession>A0ABU3KDG3</accession>
<keyword evidence="2" id="KW-1185">Reference proteome</keyword>
<reference evidence="1 2" key="1">
    <citation type="journal article" date="2023" name="ISME J.">
        <title>Cultivation and genomic characterization of novel and ubiquitous marine nitrite-oxidizing bacteria from the Nitrospirales.</title>
        <authorList>
            <person name="Mueller A.J."/>
            <person name="Daebeler A."/>
            <person name="Herbold C.W."/>
            <person name="Kirkegaard R.H."/>
            <person name="Daims H."/>
        </authorList>
    </citation>
    <scope>NUCLEOTIDE SEQUENCE [LARGE SCALE GENOMIC DNA]</scope>
    <source>
        <strain evidence="1 2">EB</strain>
    </source>
</reference>
<gene>
    <name evidence="1" type="ORF">PPG34_18150</name>
</gene>
<proteinExistence type="predicted"/>
<name>A0ABU3KDG3_9BACT</name>
<evidence type="ECO:0000313" key="2">
    <source>
        <dbReference type="Proteomes" id="UP001250932"/>
    </source>
</evidence>
<dbReference type="Proteomes" id="UP001250932">
    <property type="component" value="Unassembled WGS sequence"/>
</dbReference>
<evidence type="ECO:0000313" key="1">
    <source>
        <dbReference type="EMBL" id="MDT7044278.1"/>
    </source>
</evidence>
<comment type="caution">
    <text evidence="1">The sequence shown here is derived from an EMBL/GenBank/DDBJ whole genome shotgun (WGS) entry which is preliminary data.</text>
</comment>
<organism evidence="1 2">
    <name type="scientific">Candidatus Nitronereus thalassa</name>
    <dbReference type="NCBI Taxonomy" id="3020898"/>
    <lineage>
        <taxon>Bacteria</taxon>
        <taxon>Pseudomonadati</taxon>
        <taxon>Nitrospirota</taxon>
        <taxon>Nitrospiria</taxon>
        <taxon>Nitrospirales</taxon>
        <taxon>Nitrospiraceae</taxon>
        <taxon>Candidatus Nitronereus</taxon>
    </lineage>
</organism>
<protein>
    <submittedName>
        <fullName evidence="1">Uncharacterized protein</fullName>
    </submittedName>
</protein>
<sequence>MSLKIARPDIRSRYPISRDSTSNHHGRSCCEAIRKALGFLSRQKDSNQFHHGKELGLIISQQAQQLKTIR</sequence>
<dbReference type="EMBL" id="JAQOUE010000002">
    <property type="protein sequence ID" value="MDT7044278.1"/>
    <property type="molecule type" value="Genomic_DNA"/>
</dbReference>
<dbReference type="RefSeq" id="WP_313834863.1">
    <property type="nucleotide sequence ID" value="NZ_JAQOUE010000002.1"/>
</dbReference>